<dbReference type="PRINTS" id="PR01210">
    <property type="entry name" value="GGTRANSPTASE"/>
</dbReference>
<dbReference type="GO" id="GO:0036374">
    <property type="term" value="F:glutathione hydrolase activity"/>
    <property type="evidence" value="ECO:0007669"/>
    <property type="project" value="UniProtKB-EC"/>
</dbReference>
<comment type="caution">
    <text evidence="5">The sequence shown here is derived from an EMBL/GenBank/DDBJ whole genome shotgun (WGS) entry which is preliminary data.</text>
</comment>
<dbReference type="EC" id="3.4.19.13" evidence="5"/>
<keyword evidence="6" id="KW-1185">Reference proteome</keyword>
<dbReference type="RefSeq" id="WP_184263850.1">
    <property type="nucleotide sequence ID" value="NZ_JACIIX010000009.1"/>
</dbReference>
<dbReference type="Gene3D" id="1.10.246.130">
    <property type="match status" value="1"/>
</dbReference>
<evidence type="ECO:0000256" key="1">
    <source>
        <dbReference type="ARBA" id="ARBA00009381"/>
    </source>
</evidence>
<evidence type="ECO:0000313" key="6">
    <source>
        <dbReference type="Proteomes" id="UP000544872"/>
    </source>
</evidence>
<accession>A0A7W9ZGW7</accession>
<dbReference type="InterPro" id="IPR043137">
    <property type="entry name" value="GGT_ssub_C"/>
</dbReference>
<evidence type="ECO:0000256" key="4">
    <source>
        <dbReference type="ARBA" id="ARBA00023145"/>
    </source>
</evidence>
<dbReference type="EC" id="2.3.2.2" evidence="5"/>
<dbReference type="GO" id="GO:0103068">
    <property type="term" value="F:leukotriene C4 gamma-glutamyl transferase activity"/>
    <property type="evidence" value="ECO:0007669"/>
    <property type="project" value="UniProtKB-EC"/>
</dbReference>
<dbReference type="SUPFAM" id="SSF56235">
    <property type="entry name" value="N-terminal nucleophile aminohydrolases (Ntn hydrolases)"/>
    <property type="match status" value="1"/>
</dbReference>
<keyword evidence="4" id="KW-0865">Zymogen</keyword>
<evidence type="ECO:0000256" key="2">
    <source>
        <dbReference type="ARBA" id="ARBA00022679"/>
    </source>
</evidence>
<dbReference type="InterPro" id="IPR029055">
    <property type="entry name" value="Ntn_hydrolases_N"/>
</dbReference>
<gene>
    <name evidence="5" type="ORF">FHS48_002460</name>
</gene>
<keyword evidence="5" id="KW-0012">Acyltransferase</keyword>
<sequence length="522" mass="55955">MKQGAVAAGHPETARAAAMVLENGGNAFDAALAAFLASCVAEPVLSSLGGGGFLLARPAGRPPKVLDFFVQTPRRKLRESACDFRPVTADFGTTTQQFHAGFAAMAVPGAVRGVFDAHAALGRMPLKELAEPARMLARDGLTVNPQQAYVFSVVKAILALSADSRALFFRRSDDGTVSDTPLQAGDTFRHPLLADVLDALTHEGPDLFYRGEIARALTDAHAEHGGHLTAEDLRTYRTHIRDPLSVKHDDITIHTNPPPSSGGTLIAFGLEMLRGQALHKLAWGSRAQRRLLARVMDLTGAARATLEVQHGDEWRDRLLDPALLETWRSQIEGRASAYRGTTHISVVDAAGNAAALTVSNGEGSGWMIPGTGIIMNNMLGEEDLLPGGGGPGGPDWLSWPTDSRMTSMMAPTLAIHRDGGEWVLGSGGSRRIRSALLQVLANLFTYGMPLDDAITAPRLHCENGRLSLECDLPDGLAEEWRDPVLWPERNMYFGGVHAVQRTRSGGLDAFADPRRDGAALIV</sequence>
<keyword evidence="3 5" id="KW-0378">Hydrolase</keyword>
<organism evidence="5 6">
    <name type="scientific">Novispirillum itersonii</name>
    <name type="common">Aquaspirillum itersonii</name>
    <dbReference type="NCBI Taxonomy" id="189"/>
    <lineage>
        <taxon>Bacteria</taxon>
        <taxon>Pseudomonadati</taxon>
        <taxon>Pseudomonadota</taxon>
        <taxon>Alphaproteobacteria</taxon>
        <taxon>Rhodospirillales</taxon>
        <taxon>Novispirillaceae</taxon>
        <taxon>Novispirillum</taxon>
    </lineage>
</organism>
<dbReference type="PANTHER" id="PTHR43199:SF1">
    <property type="entry name" value="GLUTATHIONE HYDROLASE PROENZYME"/>
    <property type="match status" value="1"/>
</dbReference>
<dbReference type="Pfam" id="PF01019">
    <property type="entry name" value="G_glu_transpept"/>
    <property type="match status" value="1"/>
</dbReference>
<comment type="similarity">
    <text evidence="1">Belongs to the gamma-glutamyltransferase family.</text>
</comment>
<dbReference type="InterPro" id="IPR051792">
    <property type="entry name" value="GGT_bact"/>
</dbReference>
<evidence type="ECO:0000256" key="3">
    <source>
        <dbReference type="ARBA" id="ARBA00022801"/>
    </source>
</evidence>
<evidence type="ECO:0000313" key="5">
    <source>
        <dbReference type="EMBL" id="MBB6211025.1"/>
    </source>
</evidence>
<dbReference type="PANTHER" id="PTHR43199">
    <property type="entry name" value="GLUTATHIONE HYDROLASE"/>
    <property type="match status" value="1"/>
</dbReference>
<keyword evidence="2 5" id="KW-0808">Transferase</keyword>
<dbReference type="AlphaFoldDB" id="A0A7W9ZGW7"/>
<dbReference type="EMBL" id="JACIIX010000009">
    <property type="protein sequence ID" value="MBB6211025.1"/>
    <property type="molecule type" value="Genomic_DNA"/>
</dbReference>
<name>A0A7W9ZGW7_NOVIT</name>
<protein>
    <submittedName>
        <fullName evidence="5">Gamma-glutamyltranspeptidase/glutathione hydrolase</fullName>
        <ecNumber evidence="5">2.3.2.2</ecNumber>
        <ecNumber evidence="5">3.4.19.13</ecNumber>
    </submittedName>
</protein>
<proteinExistence type="inferred from homology"/>
<reference evidence="5 6" key="1">
    <citation type="submission" date="2020-08" db="EMBL/GenBank/DDBJ databases">
        <title>Genomic Encyclopedia of Type Strains, Phase IV (KMG-IV): sequencing the most valuable type-strain genomes for metagenomic binning, comparative biology and taxonomic classification.</title>
        <authorList>
            <person name="Goeker M."/>
        </authorList>
    </citation>
    <scope>NUCLEOTIDE SEQUENCE [LARGE SCALE GENOMIC DNA]</scope>
    <source>
        <strain evidence="5 6">DSM 11590</strain>
    </source>
</reference>
<dbReference type="Proteomes" id="UP000544872">
    <property type="component" value="Unassembled WGS sequence"/>
</dbReference>
<dbReference type="InterPro" id="IPR043138">
    <property type="entry name" value="GGT_lsub"/>
</dbReference>
<dbReference type="Gene3D" id="3.60.20.40">
    <property type="match status" value="1"/>
</dbReference>